<name>A0ABY9VM37_9BACI</name>
<evidence type="ECO:0000313" key="1">
    <source>
        <dbReference type="EMBL" id="WNF22772.1"/>
    </source>
</evidence>
<dbReference type="RefSeq" id="WP_311072872.1">
    <property type="nucleotide sequence ID" value="NZ_CP134494.1"/>
</dbReference>
<evidence type="ECO:0000313" key="2">
    <source>
        <dbReference type="Proteomes" id="UP001303324"/>
    </source>
</evidence>
<proteinExistence type="predicted"/>
<gene>
    <name evidence="1" type="ORF">RH061_21900</name>
</gene>
<sequence length="161" mass="18303">MSSGSKVIKHLENKYGEKFKVEGVDKASALFPSLSGKDQIFAYPVGKPEQIFVAGESQNREGEIYDTYILARWGEELGKTMEQEVKKQIPDVGDFKFYLRIAESKYDESMIDTSIYDYIQNLNKEVEVVLVAAIKTSGQPDMKAYNEGLYNFISKVKKPKH</sequence>
<keyword evidence="2" id="KW-1185">Reference proteome</keyword>
<dbReference type="EMBL" id="CP134494">
    <property type="protein sequence ID" value="WNF22772.1"/>
    <property type="molecule type" value="Genomic_DNA"/>
</dbReference>
<dbReference type="Proteomes" id="UP001303324">
    <property type="component" value="Chromosome"/>
</dbReference>
<accession>A0ABY9VM37</accession>
<protein>
    <submittedName>
        <fullName evidence="1">Uncharacterized protein</fullName>
    </submittedName>
</protein>
<reference evidence="1 2" key="1">
    <citation type="submission" date="2023-09" db="EMBL/GenBank/DDBJ databases">
        <title>Microbial mechanism of fulvic acid promoting antimony reduction mineralization in rice fields.</title>
        <authorList>
            <person name="Chen G."/>
            <person name="Lan J."/>
        </authorList>
    </citation>
    <scope>NUCLEOTIDE SEQUENCE [LARGE SCALE GENOMIC DNA]</scope>
    <source>
        <strain evidence="1 2">PS1</strain>
    </source>
</reference>
<organism evidence="1 2">
    <name type="scientific">Mesobacillus jeotgali</name>
    <dbReference type="NCBI Taxonomy" id="129985"/>
    <lineage>
        <taxon>Bacteria</taxon>
        <taxon>Bacillati</taxon>
        <taxon>Bacillota</taxon>
        <taxon>Bacilli</taxon>
        <taxon>Bacillales</taxon>
        <taxon>Bacillaceae</taxon>
        <taxon>Mesobacillus</taxon>
    </lineage>
</organism>